<evidence type="ECO:0000313" key="3">
    <source>
        <dbReference type="Proteomes" id="UP000235392"/>
    </source>
</evidence>
<reference evidence="2 3" key="1">
    <citation type="submission" date="2017-11" db="EMBL/GenBank/DDBJ databases">
        <title>De novo assembly and phasing of dikaryotic genomes from two isolates of Puccinia coronata f. sp. avenae, the causal agent of oat crown rust.</title>
        <authorList>
            <person name="Miller M.E."/>
            <person name="Zhang Y."/>
            <person name="Omidvar V."/>
            <person name="Sperschneider J."/>
            <person name="Schwessinger B."/>
            <person name="Raley C."/>
            <person name="Palmer J.M."/>
            <person name="Garnica D."/>
            <person name="Upadhyaya N."/>
            <person name="Rathjen J."/>
            <person name="Taylor J.M."/>
            <person name="Park R.F."/>
            <person name="Dodds P.N."/>
            <person name="Hirsch C.D."/>
            <person name="Kianian S.F."/>
            <person name="Figueroa M."/>
        </authorList>
    </citation>
    <scope>NUCLEOTIDE SEQUENCE [LARGE SCALE GENOMIC DNA]</scope>
    <source>
        <strain evidence="2">12SD80</strain>
    </source>
</reference>
<organism evidence="2 3">
    <name type="scientific">Puccinia coronata f. sp. avenae</name>
    <dbReference type="NCBI Taxonomy" id="200324"/>
    <lineage>
        <taxon>Eukaryota</taxon>
        <taxon>Fungi</taxon>
        <taxon>Dikarya</taxon>
        <taxon>Basidiomycota</taxon>
        <taxon>Pucciniomycotina</taxon>
        <taxon>Pucciniomycetes</taxon>
        <taxon>Pucciniales</taxon>
        <taxon>Pucciniaceae</taxon>
        <taxon>Puccinia</taxon>
    </lineage>
</organism>
<comment type="caution">
    <text evidence="2">The sequence shown here is derived from an EMBL/GenBank/DDBJ whole genome shotgun (WGS) entry which is preliminary data.</text>
</comment>
<feature type="compositionally biased region" description="Basic residues" evidence="1">
    <location>
        <begin position="92"/>
        <end position="101"/>
    </location>
</feature>
<feature type="region of interest" description="Disordered" evidence="1">
    <location>
        <begin position="68"/>
        <end position="101"/>
    </location>
</feature>
<gene>
    <name evidence="2" type="ORF">PCASD_03201</name>
</gene>
<accession>A0A2N5VFF3</accession>
<protein>
    <submittedName>
        <fullName evidence="2">Uncharacterized protein</fullName>
    </submittedName>
</protein>
<name>A0A2N5VFF3_9BASI</name>
<evidence type="ECO:0000256" key="1">
    <source>
        <dbReference type="SAM" id="MobiDB-lite"/>
    </source>
</evidence>
<dbReference type="AlphaFoldDB" id="A0A2N5VFF3"/>
<dbReference type="EMBL" id="PGCI01000021">
    <property type="protein sequence ID" value="PLW48723.1"/>
    <property type="molecule type" value="Genomic_DNA"/>
</dbReference>
<proteinExistence type="predicted"/>
<evidence type="ECO:0000313" key="2">
    <source>
        <dbReference type="EMBL" id="PLW48723.1"/>
    </source>
</evidence>
<sequence length="101" mass="10833">MSRSRGGLRSAACSRVAAREVEHAPLARVGGPPSGKGDFVELEESSGITVPEATANTTRATPDQLSQELFFDPGHHPGMLPSLGRLPWRTHTSPRHIRADP</sequence>
<dbReference type="Proteomes" id="UP000235392">
    <property type="component" value="Unassembled WGS sequence"/>
</dbReference>